<evidence type="ECO:0000313" key="2">
    <source>
        <dbReference type="Proteomes" id="UP001218502"/>
    </source>
</evidence>
<name>A0AAW6G3Z9_BACUN</name>
<sequence length="61" mass="6874">SACAGRNAEDEIFHGRADIQNSFEIINEKISGGMFDTIRHPFFLYYICKINGGIQILIVIL</sequence>
<dbReference type="Proteomes" id="UP001218502">
    <property type="component" value="Unassembled WGS sequence"/>
</dbReference>
<organism evidence="1 2">
    <name type="scientific">Bacteroides uniformis</name>
    <dbReference type="NCBI Taxonomy" id="820"/>
    <lineage>
        <taxon>Bacteria</taxon>
        <taxon>Pseudomonadati</taxon>
        <taxon>Bacteroidota</taxon>
        <taxon>Bacteroidia</taxon>
        <taxon>Bacteroidales</taxon>
        <taxon>Bacteroidaceae</taxon>
        <taxon>Bacteroides</taxon>
    </lineage>
</organism>
<gene>
    <name evidence="1" type="ORF">POY80_18320</name>
</gene>
<dbReference type="EMBL" id="JAQNQY010000027">
    <property type="protein sequence ID" value="MDC1754393.1"/>
    <property type="molecule type" value="Genomic_DNA"/>
</dbReference>
<dbReference type="AlphaFoldDB" id="A0AAW6G3Z9"/>
<dbReference type="RefSeq" id="WP_217722568.1">
    <property type="nucleotide sequence ID" value="NZ_CAXTXF010000028.1"/>
</dbReference>
<evidence type="ECO:0000313" key="1">
    <source>
        <dbReference type="EMBL" id="MDC1754393.1"/>
    </source>
</evidence>
<feature type="non-terminal residue" evidence="1">
    <location>
        <position position="1"/>
    </location>
</feature>
<comment type="caution">
    <text evidence="1">The sequence shown here is derived from an EMBL/GenBank/DDBJ whole genome shotgun (WGS) entry which is preliminary data.</text>
</comment>
<reference evidence="1" key="1">
    <citation type="submission" date="2022-10" db="EMBL/GenBank/DDBJ databases">
        <title>Human gut microbiome strain richness.</title>
        <authorList>
            <person name="Chen-Liaw A."/>
        </authorList>
    </citation>
    <scope>NUCLEOTIDE SEQUENCE</scope>
    <source>
        <strain evidence="1">A1_m1001262Bd0_191120</strain>
    </source>
</reference>
<protein>
    <submittedName>
        <fullName evidence="1">Uncharacterized protein</fullName>
    </submittedName>
</protein>
<accession>A0AAW6G3Z9</accession>
<proteinExistence type="predicted"/>